<dbReference type="RefSeq" id="WP_125024089.1">
    <property type="nucleotide sequence ID" value="NZ_CP034159.1"/>
</dbReference>
<dbReference type="Gene3D" id="3.40.50.1820">
    <property type="entry name" value="alpha/beta hydrolase"/>
    <property type="match status" value="1"/>
</dbReference>
<dbReference type="OrthoDB" id="252464at2"/>
<dbReference type="InterPro" id="IPR000073">
    <property type="entry name" value="AB_hydrolase_1"/>
</dbReference>
<dbReference type="SUPFAM" id="SSF53474">
    <property type="entry name" value="alpha/beta-Hydrolases"/>
    <property type="match status" value="1"/>
</dbReference>
<organism evidence="2 3">
    <name type="scientific">Kaistella carnis</name>
    <dbReference type="NCBI Taxonomy" id="1241979"/>
    <lineage>
        <taxon>Bacteria</taxon>
        <taxon>Pseudomonadati</taxon>
        <taxon>Bacteroidota</taxon>
        <taxon>Flavobacteriia</taxon>
        <taxon>Flavobacteriales</taxon>
        <taxon>Weeksellaceae</taxon>
        <taxon>Chryseobacterium group</taxon>
        <taxon>Kaistella</taxon>
    </lineage>
</organism>
<dbReference type="Pfam" id="PF00561">
    <property type="entry name" value="Abhydrolase_1"/>
    <property type="match status" value="1"/>
</dbReference>
<dbReference type="InterPro" id="IPR050266">
    <property type="entry name" value="AB_hydrolase_sf"/>
</dbReference>
<dbReference type="KEGG" id="ccas:EIB73_07570"/>
<dbReference type="EMBL" id="CP034159">
    <property type="protein sequence ID" value="AZI33039.1"/>
    <property type="molecule type" value="Genomic_DNA"/>
</dbReference>
<keyword evidence="2" id="KW-0378">Hydrolase</keyword>
<evidence type="ECO:0000259" key="1">
    <source>
        <dbReference type="Pfam" id="PF00561"/>
    </source>
</evidence>
<dbReference type="AlphaFoldDB" id="A0A3G8XJ09"/>
<keyword evidence="3" id="KW-1185">Reference proteome</keyword>
<feature type="domain" description="AB hydrolase-1" evidence="1">
    <location>
        <begin position="13"/>
        <end position="147"/>
    </location>
</feature>
<reference evidence="3" key="1">
    <citation type="submission" date="2018-11" db="EMBL/GenBank/DDBJ databases">
        <title>Proposal to divide the Flavobacteriaceae and reorganize its genera based on Amino Acid Identity values calculated from whole genome sequences.</title>
        <authorList>
            <person name="Nicholson A.C."/>
            <person name="Gulvik C.A."/>
            <person name="Whitney A.M."/>
            <person name="Humrighouse B.W."/>
            <person name="Bell M."/>
            <person name="Holmes B."/>
            <person name="Steigerwalt A.G."/>
            <person name="Villarma A."/>
            <person name="Sheth M."/>
            <person name="Batra D."/>
            <person name="Pryor J."/>
            <person name="Bernardet J.-F."/>
            <person name="Hugo C."/>
            <person name="Kampfer P."/>
            <person name="Newman J.D."/>
            <person name="McQuiston J.R."/>
        </authorList>
    </citation>
    <scope>NUCLEOTIDE SEQUENCE [LARGE SCALE GENOMIC DNA]</scope>
    <source>
        <strain evidence="3">G0081</strain>
    </source>
</reference>
<gene>
    <name evidence="2" type="ORF">EIB73_07570</name>
</gene>
<name>A0A3G8XJ09_9FLAO</name>
<protein>
    <submittedName>
        <fullName evidence="2">Alpha/beta fold hydrolase</fullName>
    </submittedName>
</protein>
<dbReference type="PRINTS" id="PR00111">
    <property type="entry name" value="ABHYDROLASE"/>
</dbReference>
<dbReference type="Proteomes" id="UP000270185">
    <property type="component" value="Chromosome"/>
</dbReference>
<dbReference type="PANTHER" id="PTHR43798">
    <property type="entry name" value="MONOACYLGLYCEROL LIPASE"/>
    <property type="match status" value="1"/>
</dbReference>
<dbReference type="InterPro" id="IPR029058">
    <property type="entry name" value="AB_hydrolase_fold"/>
</dbReference>
<sequence length="260" mass="29449">MLHYEKSGQGKEHLVLLHGFMENLTIWEEMTPQLSAHFTLIKIDLPGHGKSKVYKEVHTMELMAEEVKKVTDSLQLNSFHLLGHSMGGYTTLAFAEKFPEVLKSITLFFSTYLEDDAEKKEQRQKSLRIIKEAFPNYVNAGVPNLFNSNEKDILEGKIELAKKIALSTDNDGVLAAVKGMIERTDKMEVLKNFEGKILVIAGKHDNAVKNDITLKNLPDRTNIKSYLIDCGHNGHWEKPGICAEIINTELLHHLPKKLVF</sequence>
<evidence type="ECO:0000313" key="3">
    <source>
        <dbReference type="Proteomes" id="UP000270185"/>
    </source>
</evidence>
<evidence type="ECO:0000313" key="2">
    <source>
        <dbReference type="EMBL" id="AZI33039.1"/>
    </source>
</evidence>
<accession>A0A3G8XJ09</accession>
<dbReference type="GO" id="GO:0016787">
    <property type="term" value="F:hydrolase activity"/>
    <property type="evidence" value="ECO:0007669"/>
    <property type="project" value="UniProtKB-KW"/>
</dbReference>
<proteinExistence type="predicted"/>